<comment type="caution">
    <text evidence="1">The sequence shown here is derived from an EMBL/GenBank/DDBJ whole genome shotgun (WGS) entry which is preliminary data.</text>
</comment>
<organism evidence="1 2">
    <name type="scientific">Dentiscutata erythropus</name>
    <dbReference type="NCBI Taxonomy" id="1348616"/>
    <lineage>
        <taxon>Eukaryota</taxon>
        <taxon>Fungi</taxon>
        <taxon>Fungi incertae sedis</taxon>
        <taxon>Mucoromycota</taxon>
        <taxon>Glomeromycotina</taxon>
        <taxon>Glomeromycetes</taxon>
        <taxon>Diversisporales</taxon>
        <taxon>Gigasporaceae</taxon>
        <taxon>Dentiscutata</taxon>
    </lineage>
</organism>
<protein>
    <submittedName>
        <fullName evidence="1">1013_t:CDS:1</fullName>
    </submittedName>
</protein>
<evidence type="ECO:0000313" key="1">
    <source>
        <dbReference type="EMBL" id="CAG8811184.1"/>
    </source>
</evidence>
<sequence length="191" mass="21043">NDENAIFNILVNDYAIQDHNFTVKVVFPHSNSQLAHLKSTIRPHDSLVFVVGQMEVVDNDFYVYAKDVNFVDVGFLKHKNFDDSGSSSSTEVVSMIWSKILSTHRNIYENSKDSKDISKVEESSSAVLTDGVLLSDSNSSKRVRVENDNESIESTNVLDSSDVVDNFGEGQANEVEGALKCVDSARNASCG</sequence>
<proteinExistence type="predicted"/>
<accession>A0A9N9K529</accession>
<feature type="non-terminal residue" evidence="1">
    <location>
        <position position="191"/>
    </location>
</feature>
<name>A0A9N9K529_9GLOM</name>
<dbReference type="Proteomes" id="UP000789405">
    <property type="component" value="Unassembled WGS sequence"/>
</dbReference>
<dbReference type="EMBL" id="CAJVPY010047248">
    <property type="protein sequence ID" value="CAG8811184.1"/>
    <property type="molecule type" value="Genomic_DNA"/>
</dbReference>
<evidence type="ECO:0000313" key="2">
    <source>
        <dbReference type="Proteomes" id="UP000789405"/>
    </source>
</evidence>
<gene>
    <name evidence="1" type="ORF">DERYTH_LOCUS25420</name>
</gene>
<feature type="non-terminal residue" evidence="1">
    <location>
        <position position="1"/>
    </location>
</feature>
<reference evidence="1" key="1">
    <citation type="submission" date="2021-06" db="EMBL/GenBank/DDBJ databases">
        <authorList>
            <person name="Kallberg Y."/>
            <person name="Tangrot J."/>
            <person name="Rosling A."/>
        </authorList>
    </citation>
    <scope>NUCLEOTIDE SEQUENCE</scope>
    <source>
        <strain evidence="1">MA453B</strain>
    </source>
</reference>
<keyword evidence="2" id="KW-1185">Reference proteome</keyword>
<dbReference type="AlphaFoldDB" id="A0A9N9K529"/>